<accession>A0ACB9E3G0</accession>
<organism evidence="1 2">
    <name type="scientific">Cichorium intybus</name>
    <name type="common">Chicory</name>
    <dbReference type="NCBI Taxonomy" id="13427"/>
    <lineage>
        <taxon>Eukaryota</taxon>
        <taxon>Viridiplantae</taxon>
        <taxon>Streptophyta</taxon>
        <taxon>Embryophyta</taxon>
        <taxon>Tracheophyta</taxon>
        <taxon>Spermatophyta</taxon>
        <taxon>Magnoliopsida</taxon>
        <taxon>eudicotyledons</taxon>
        <taxon>Gunneridae</taxon>
        <taxon>Pentapetalae</taxon>
        <taxon>asterids</taxon>
        <taxon>campanulids</taxon>
        <taxon>Asterales</taxon>
        <taxon>Asteraceae</taxon>
        <taxon>Cichorioideae</taxon>
        <taxon>Cichorieae</taxon>
        <taxon>Cichoriinae</taxon>
        <taxon>Cichorium</taxon>
    </lineage>
</organism>
<evidence type="ECO:0000313" key="1">
    <source>
        <dbReference type="EMBL" id="KAI3753533.1"/>
    </source>
</evidence>
<gene>
    <name evidence="1" type="ORF">L2E82_25588</name>
</gene>
<reference evidence="1 2" key="2">
    <citation type="journal article" date="2022" name="Mol. Ecol. Resour.">
        <title>The genomes of chicory, endive, great burdock and yacon provide insights into Asteraceae paleo-polyploidization history and plant inulin production.</title>
        <authorList>
            <person name="Fan W."/>
            <person name="Wang S."/>
            <person name="Wang H."/>
            <person name="Wang A."/>
            <person name="Jiang F."/>
            <person name="Liu H."/>
            <person name="Zhao H."/>
            <person name="Xu D."/>
            <person name="Zhang Y."/>
        </authorList>
    </citation>
    <scope>NUCLEOTIDE SEQUENCE [LARGE SCALE GENOMIC DNA]</scope>
    <source>
        <strain evidence="2">cv. Punajuju</strain>
        <tissue evidence="1">Leaves</tissue>
    </source>
</reference>
<proteinExistence type="predicted"/>
<reference evidence="2" key="1">
    <citation type="journal article" date="2022" name="Mol. Ecol. Resour.">
        <title>The genomes of chicory, endive, great burdock and yacon provide insights into Asteraceae palaeo-polyploidization history and plant inulin production.</title>
        <authorList>
            <person name="Fan W."/>
            <person name="Wang S."/>
            <person name="Wang H."/>
            <person name="Wang A."/>
            <person name="Jiang F."/>
            <person name="Liu H."/>
            <person name="Zhao H."/>
            <person name="Xu D."/>
            <person name="Zhang Y."/>
        </authorList>
    </citation>
    <scope>NUCLEOTIDE SEQUENCE [LARGE SCALE GENOMIC DNA]</scope>
    <source>
        <strain evidence="2">cv. Punajuju</strain>
    </source>
</reference>
<name>A0ACB9E3G0_CICIN</name>
<dbReference type="EMBL" id="CM042012">
    <property type="protein sequence ID" value="KAI3753533.1"/>
    <property type="molecule type" value="Genomic_DNA"/>
</dbReference>
<protein>
    <submittedName>
        <fullName evidence="1">Uncharacterized protein</fullName>
    </submittedName>
</protein>
<dbReference type="Proteomes" id="UP001055811">
    <property type="component" value="Linkage Group LG04"/>
</dbReference>
<sequence length="149" mass="17082">MITDWNSSITPWSLDAIERLHNRISMLDVVVLIEEVKNDEMASFGIPKQIVIYEFVNHGGVIFKVYVVGKYVKCMKRKSLPDIAEEKLESLHGSLSFSQVSNLTSHDINDDKYYKMMDLEDAAMPPMSLITNIARGLRKAMKLHIFNFD</sequence>
<keyword evidence="2" id="KW-1185">Reference proteome</keyword>
<evidence type="ECO:0000313" key="2">
    <source>
        <dbReference type="Proteomes" id="UP001055811"/>
    </source>
</evidence>
<comment type="caution">
    <text evidence="1">The sequence shown here is derived from an EMBL/GenBank/DDBJ whole genome shotgun (WGS) entry which is preliminary data.</text>
</comment>